<evidence type="ECO:0000313" key="2">
    <source>
        <dbReference type="EMBL" id="ODN84848.1"/>
    </source>
</evidence>
<organism evidence="2 3">
    <name type="scientific">Cryptococcus amylolentus CBS 6039</name>
    <dbReference type="NCBI Taxonomy" id="1295533"/>
    <lineage>
        <taxon>Eukaryota</taxon>
        <taxon>Fungi</taxon>
        <taxon>Dikarya</taxon>
        <taxon>Basidiomycota</taxon>
        <taxon>Agaricomycotina</taxon>
        <taxon>Tremellomycetes</taxon>
        <taxon>Tremellales</taxon>
        <taxon>Cryptococcaceae</taxon>
        <taxon>Cryptococcus</taxon>
    </lineage>
</organism>
<dbReference type="EMBL" id="AWGJ01000001">
    <property type="protein sequence ID" value="ODN84848.1"/>
    <property type="molecule type" value="Genomic_DNA"/>
</dbReference>
<gene>
    <name evidence="2" type="ORF">L202_00706</name>
</gene>
<proteinExistence type="predicted"/>
<dbReference type="RefSeq" id="XP_018998651.1">
    <property type="nucleotide sequence ID" value="XM_019133946.1"/>
</dbReference>
<dbReference type="OrthoDB" id="2591246at2759"/>
<keyword evidence="1" id="KW-0472">Membrane</keyword>
<comment type="caution">
    <text evidence="2">The sequence shown here is derived from an EMBL/GenBank/DDBJ whole genome shotgun (WGS) entry which is preliminary data.</text>
</comment>
<sequence length="289" mass="32068">MSFVVLFASSSRVSLASGLKPAHGVQPRAFQHAFHACSRRAAAKPAAAPLPSFPPVPLTSPWPWRPVSSSTKKANPHTIIEERVIYARPMAFSPRKYLAMGFSLGALGMVFASIPDKPIFPDWWTVEEDIGIIGRAFGTFNNYLIMDAPPYLCLLGTAVVAWRVFVQSGRRVTRLSQIRVRSDGADSQPSKTYLQLYTGRQAFWGRLAKPRELDLEQVNVETVPGKHGKGFLSMTLDPKARKLVIIERRPYFLDFRNSSFLAGTNQEVVVSVNRIEHLFGKLPTPSSSA</sequence>
<dbReference type="Proteomes" id="UP000094065">
    <property type="component" value="Unassembled WGS sequence"/>
</dbReference>
<dbReference type="AlphaFoldDB" id="A0A1E3I8M9"/>
<accession>A0A1E3I8M9</accession>
<protein>
    <submittedName>
        <fullName evidence="2">Uncharacterized protein</fullName>
    </submittedName>
</protein>
<keyword evidence="3" id="KW-1185">Reference proteome</keyword>
<evidence type="ECO:0000256" key="1">
    <source>
        <dbReference type="SAM" id="Phobius"/>
    </source>
</evidence>
<evidence type="ECO:0000313" key="3">
    <source>
        <dbReference type="Proteomes" id="UP000094065"/>
    </source>
</evidence>
<reference evidence="2 3" key="1">
    <citation type="submission" date="2016-06" db="EMBL/GenBank/DDBJ databases">
        <title>Evolution of pathogenesis and genome organization in the Tremellales.</title>
        <authorList>
            <person name="Cuomo C."/>
            <person name="Litvintseva A."/>
            <person name="Heitman J."/>
            <person name="Chen Y."/>
            <person name="Sun S."/>
            <person name="Springer D."/>
            <person name="Dromer F."/>
            <person name="Young S."/>
            <person name="Zeng Q."/>
            <person name="Chapman S."/>
            <person name="Gujja S."/>
            <person name="Saif S."/>
            <person name="Birren B."/>
        </authorList>
    </citation>
    <scope>NUCLEOTIDE SEQUENCE [LARGE SCALE GENOMIC DNA]</scope>
    <source>
        <strain evidence="2 3">CBS 6039</strain>
    </source>
</reference>
<feature type="transmembrane region" description="Helical" evidence="1">
    <location>
        <begin position="97"/>
        <end position="114"/>
    </location>
</feature>
<name>A0A1E3I8M9_9TREE</name>
<keyword evidence="1" id="KW-0812">Transmembrane</keyword>
<keyword evidence="1" id="KW-1133">Transmembrane helix</keyword>
<feature type="transmembrane region" description="Helical" evidence="1">
    <location>
        <begin position="148"/>
        <end position="166"/>
    </location>
</feature>
<dbReference type="GeneID" id="30152015"/>